<evidence type="ECO:0000259" key="8">
    <source>
        <dbReference type="PROSITE" id="PS50033"/>
    </source>
</evidence>
<dbReference type="OrthoDB" id="2445133at2759"/>
<dbReference type="Pfam" id="PF23187">
    <property type="entry name" value="UBX7_N"/>
    <property type="match status" value="1"/>
</dbReference>
<dbReference type="Gene3D" id="3.10.20.90">
    <property type="entry name" value="Phosphatidylinositol 3-kinase Catalytic Subunit, Chain A, domain 1"/>
    <property type="match status" value="1"/>
</dbReference>
<name>A0A2L2XY65_PARTP</name>
<comment type="subunit">
    <text evidence="3">Directly interacts with VCP. Interacts with UBQLN1. Forms a complex with VCP and UBQLN1.</text>
</comment>
<dbReference type="GO" id="GO:0005789">
    <property type="term" value="C:endoplasmic reticulum membrane"/>
    <property type="evidence" value="ECO:0007669"/>
    <property type="project" value="UniProtKB-SubCell"/>
</dbReference>
<feature type="compositionally biased region" description="Polar residues" evidence="7">
    <location>
        <begin position="128"/>
        <end position="155"/>
    </location>
</feature>
<dbReference type="CDD" id="cd16117">
    <property type="entry name" value="UBX_UBXN4"/>
    <property type="match status" value="1"/>
</dbReference>
<dbReference type="SMART" id="SM00166">
    <property type="entry name" value="UBX"/>
    <property type="match status" value="1"/>
</dbReference>
<protein>
    <recommendedName>
        <fullName evidence="4">UBX domain-containing protein 4</fullName>
    </recommendedName>
    <alternativeName>
        <fullName evidence="5">UBX domain-containing protein 2</fullName>
    </alternativeName>
</protein>
<keyword evidence="2" id="KW-0834">Unfolded protein response</keyword>
<feature type="compositionally biased region" description="Polar residues" evidence="7">
    <location>
        <begin position="450"/>
        <end position="460"/>
    </location>
</feature>
<dbReference type="PANTHER" id="PTHR46424:SF1">
    <property type="entry name" value="UBX DOMAIN-CONTAINING PROTEIN 4"/>
    <property type="match status" value="1"/>
</dbReference>
<dbReference type="Pfam" id="PF00789">
    <property type="entry name" value="UBX"/>
    <property type="match status" value="1"/>
</dbReference>
<feature type="compositionally biased region" description="Polar residues" evidence="7">
    <location>
        <begin position="397"/>
        <end position="410"/>
    </location>
</feature>
<dbReference type="InterPro" id="IPR029071">
    <property type="entry name" value="Ubiquitin-like_domsf"/>
</dbReference>
<dbReference type="PROSITE" id="PS50033">
    <property type="entry name" value="UBX"/>
    <property type="match status" value="1"/>
</dbReference>
<proteinExistence type="evidence at transcript level"/>
<dbReference type="GO" id="GO:0006986">
    <property type="term" value="P:response to unfolded protein"/>
    <property type="evidence" value="ECO:0007669"/>
    <property type="project" value="UniProtKB-KW"/>
</dbReference>
<dbReference type="AlphaFoldDB" id="A0A2L2XY65"/>
<feature type="compositionally biased region" description="Basic and acidic residues" evidence="7">
    <location>
        <begin position="411"/>
        <end position="436"/>
    </location>
</feature>
<accession>A0A2L2XY65</accession>
<dbReference type="PANTHER" id="PTHR46424">
    <property type="entry name" value="UBX DOMAIN-CONTAINING PROTEIN 4"/>
    <property type="match status" value="1"/>
</dbReference>
<organism evidence="9">
    <name type="scientific">Parasteatoda tepidariorum</name>
    <name type="common">Common house spider</name>
    <name type="synonym">Achaearanea tepidariorum</name>
    <dbReference type="NCBI Taxonomy" id="114398"/>
    <lineage>
        <taxon>Eukaryota</taxon>
        <taxon>Metazoa</taxon>
        <taxon>Ecdysozoa</taxon>
        <taxon>Arthropoda</taxon>
        <taxon>Chelicerata</taxon>
        <taxon>Arachnida</taxon>
        <taxon>Araneae</taxon>
        <taxon>Araneomorphae</taxon>
        <taxon>Entelegynae</taxon>
        <taxon>Araneoidea</taxon>
        <taxon>Theridiidae</taxon>
        <taxon>Parasteatoda</taxon>
    </lineage>
</organism>
<dbReference type="InterPro" id="IPR001012">
    <property type="entry name" value="UBX_dom"/>
</dbReference>
<dbReference type="GO" id="GO:0036503">
    <property type="term" value="P:ERAD pathway"/>
    <property type="evidence" value="ECO:0007669"/>
    <property type="project" value="TreeGrafter"/>
</dbReference>
<evidence type="ECO:0000256" key="6">
    <source>
        <dbReference type="ARBA" id="ARBA00046062"/>
    </source>
</evidence>
<evidence type="ECO:0000256" key="7">
    <source>
        <dbReference type="SAM" id="MobiDB-lite"/>
    </source>
</evidence>
<feature type="domain" description="UBX" evidence="8">
    <location>
        <begin position="274"/>
        <end position="352"/>
    </location>
</feature>
<evidence type="ECO:0000313" key="9">
    <source>
        <dbReference type="EMBL" id="LAA00647.1"/>
    </source>
</evidence>
<dbReference type="EMBL" id="IAAA01002260">
    <property type="protein sequence ID" value="LAA00647.1"/>
    <property type="molecule type" value="mRNA"/>
</dbReference>
<evidence type="ECO:0000256" key="2">
    <source>
        <dbReference type="ARBA" id="ARBA00023230"/>
    </source>
</evidence>
<dbReference type="InterPro" id="IPR036249">
    <property type="entry name" value="Thioredoxin-like_sf"/>
</dbReference>
<evidence type="ECO:0000256" key="3">
    <source>
        <dbReference type="ARBA" id="ARBA00038812"/>
    </source>
</evidence>
<sequence>MQWHSGSIAEAVSEAKKKNKLFMVYIEGNDDMSKTMTATFNDPSVCEKLMSENVIALKLVANSVPYMQFCQIYPVLVIPSSFFIGGNGAPIEIITGSLLPTEFCSKLEKVFEVYRKSYPISVAEKSEASTQNSSINQPSTSSAGSNSEPSNTNQSLEDKVERAKVLIEAQRQSKAAEEKEKEKNDEIARRNMGKAMQQANLTKKEAEMQEWAKNRAKDKEEERLAREKVKAMIAQDRAEQAARYEKFKASEEAERKRIQQKYDEEERARKEAVTNSNEAHLQFRLPDGSYSTHCFSADAILEEARRFVREEVRPPFSNFSLCTTFPRRQFSESDYSETLRNLQLAPSAVLLILPEQAVSSINQSANFISSMFWFLLFPITSIWNYIRSFFTGADPPSLTQPNQTVPSSSENSDKNTDKRQPNIRRRESPFAKREGNVFRINNQSDDDENNTWNGNSTQQM</sequence>
<evidence type="ECO:0000256" key="5">
    <source>
        <dbReference type="ARBA" id="ARBA00041575"/>
    </source>
</evidence>
<feature type="region of interest" description="Disordered" evidence="7">
    <location>
        <begin position="125"/>
        <end position="158"/>
    </location>
</feature>
<evidence type="ECO:0000256" key="4">
    <source>
        <dbReference type="ARBA" id="ARBA00040925"/>
    </source>
</evidence>
<dbReference type="SUPFAM" id="SSF54236">
    <property type="entry name" value="Ubiquitin-like"/>
    <property type="match status" value="1"/>
</dbReference>
<evidence type="ECO:0000256" key="1">
    <source>
        <dbReference type="ARBA" id="ARBA00004406"/>
    </source>
</evidence>
<comment type="function">
    <text evidence="6">Involved in endoplasmic reticulum-associated protein degradation (ERAD). Acts as a platform to recruit both UBQLN1 and VCP to the ER during ERAD.</text>
</comment>
<feature type="region of interest" description="Disordered" evidence="7">
    <location>
        <begin position="396"/>
        <end position="460"/>
    </location>
</feature>
<dbReference type="SUPFAM" id="SSF52833">
    <property type="entry name" value="Thioredoxin-like"/>
    <property type="match status" value="1"/>
</dbReference>
<comment type="subcellular location">
    <subcellularLocation>
        <location evidence="1">Endoplasmic reticulum membrane</location>
        <topology evidence="1">Peripheral membrane protein</topology>
    </subcellularLocation>
</comment>
<reference evidence="9" key="1">
    <citation type="journal article" date="2016" name="Mol. Ecol. Resour.">
        <title>Evaluation of the impact of RNA preservation methods of spiders for de novo transcriptome assembly.</title>
        <authorList>
            <person name="Kono N."/>
            <person name="Nakamura H."/>
            <person name="Ito Y."/>
            <person name="Tomita M."/>
            <person name="Arakawa K."/>
        </authorList>
    </citation>
    <scope>NUCLEOTIDE SEQUENCE</scope>
    <source>
        <tissue evidence="9">Whole body</tissue>
    </source>
</reference>
<dbReference type="Gene3D" id="3.40.30.10">
    <property type="entry name" value="Glutaredoxin"/>
    <property type="match status" value="1"/>
</dbReference>